<dbReference type="Gene3D" id="3.30.420.10">
    <property type="entry name" value="Ribonuclease H-like superfamily/Ribonuclease H"/>
    <property type="match status" value="1"/>
</dbReference>
<dbReference type="GO" id="GO:0003676">
    <property type="term" value="F:nucleic acid binding"/>
    <property type="evidence" value="ECO:0007669"/>
    <property type="project" value="InterPro"/>
</dbReference>
<dbReference type="AlphaFoldDB" id="A0A939E1C9"/>
<keyword evidence="2" id="KW-1185">Reference proteome</keyword>
<dbReference type="EMBL" id="JAFLEQ010000008">
    <property type="protein sequence ID" value="MBN9643737.1"/>
    <property type="molecule type" value="Genomic_DNA"/>
</dbReference>
<evidence type="ECO:0000313" key="2">
    <source>
        <dbReference type="Proteomes" id="UP000664332"/>
    </source>
</evidence>
<protein>
    <submittedName>
        <fullName evidence="1">DNA polymerase III subunit epsilon</fullName>
    </submittedName>
</protein>
<dbReference type="InterPro" id="IPR036397">
    <property type="entry name" value="RNaseH_sf"/>
</dbReference>
<dbReference type="InterPro" id="IPR012337">
    <property type="entry name" value="RNaseH-like_sf"/>
</dbReference>
<organism evidence="1 2">
    <name type="scientific">Corynebacterium mendelii</name>
    <dbReference type="NCBI Taxonomy" id="2765362"/>
    <lineage>
        <taxon>Bacteria</taxon>
        <taxon>Bacillati</taxon>
        <taxon>Actinomycetota</taxon>
        <taxon>Actinomycetes</taxon>
        <taxon>Mycobacteriales</taxon>
        <taxon>Corynebacteriaceae</taxon>
        <taxon>Corynebacterium</taxon>
    </lineage>
</organism>
<dbReference type="CDD" id="cd06127">
    <property type="entry name" value="DEDDh"/>
    <property type="match status" value="1"/>
</dbReference>
<name>A0A939E1C9_9CORY</name>
<dbReference type="SUPFAM" id="SSF53098">
    <property type="entry name" value="Ribonuclease H-like"/>
    <property type="match status" value="1"/>
</dbReference>
<comment type="caution">
    <text evidence="1">The sequence shown here is derived from an EMBL/GenBank/DDBJ whole genome shotgun (WGS) entry which is preliminary data.</text>
</comment>
<evidence type="ECO:0000313" key="1">
    <source>
        <dbReference type="EMBL" id="MBN9643737.1"/>
    </source>
</evidence>
<dbReference type="Proteomes" id="UP000664332">
    <property type="component" value="Unassembled WGS sequence"/>
</dbReference>
<accession>A0A939E1C9</accession>
<reference evidence="1" key="1">
    <citation type="submission" date="2021-03" db="EMBL/GenBank/DDBJ databases">
        <authorList>
            <person name="Sun Q."/>
        </authorList>
    </citation>
    <scope>NUCLEOTIDE SEQUENCE</scope>
    <source>
        <strain evidence="1">CCM 8862</strain>
    </source>
</reference>
<sequence>MEKQRRLTQAPFVVVCLQTTGIHPSTSRVVAIDAVTFTAGGDKIDSMHAVVNPRCDTGPFHMHGLSRAQIAQGVSFTQALGQLCAFTDGRTMIVHNGPRTWGFIVAEAARARKQLDKPARHRRRRRRPPARYPKPVVIVDVLASARRQGVTVTDTRIRGLAAASGVDGPSPVATPGRAKLAEKRFTRESTMLVWRIYRRLAATGDIAAFDPAAVRADRFGLQRSLLRVDANDAERRFLNPGVWTPGTPLVEGMEVVVSPDIRMDPDIIIEAAVTANLSYSEKLTRQTSVVVCNRDNELFGKTLHADRKDIPLVVDEDFVALCESVARGRRS</sequence>
<gene>
    <name evidence="1" type="ORF">JZY06_03740</name>
</gene>
<proteinExistence type="predicted"/>